<organism evidence="2 3">
    <name type="scientific">Plakobranchus ocellatus</name>
    <dbReference type="NCBI Taxonomy" id="259542"/>
    <lineage>
        <taxon>Eukaryota</taxon>
        <taxon>Metazoa</taxon>
        <taxon>Spiralia</taxon>
        <taxon>Lophotrochozoa</taxon>
        <taxon>Mollusca</taxon>
        <taxon>Gastropoda</taxon>
        <taxon>Heterobranchia</taxon>
        <taxon>Euthyneura</taxon>
        <taxon>Panpulmonata</taxon>
        <taxon>Sacoglossa</taxon>
        <taxon>Placobranchoidea</taxon>
        <taxon>Plakobranchidae</taxon>
        <taxon>Plakobranchus</taxon>
    </lineage>
</organism>
<dbReference type="EMBL" id="BLXT01002312">
    <property type="protein sequence ID" value="GFN93188.1"/>
    <property type="molecule type" value="Genomic_DNA"/>
</dbReference>
<reference evidence="2 3" key="1">
    <citation type="journal article" date="2021" name="Elife">
        <title>Chloroplast acquisition without the gene transfer in kleptoplastic sea slugs, Plakobranchus ocellatus.</title>
        <authorList>
            <person name="Maeda T."/>
            <person name="Takahashi S."/>
            <person name="Yoshida T."/>
            <person name="Shimamura S."/>
            <person name="Takaki Y."/>
            <person name="Nagai Y."/>
            <person name="Toyoda A."/>
            <person name="Suzuki Y."/>
            <person name="Arimoto A."/>
            <person name="Ishii H."/>
            <person name="Satoh N."/>
            <person name="Nishiyama T."/>
            <person name="Hasebe M."/>
            <person name="Maruyama T."/>
            <person name="Minagawa J."/>
            <person name="Obokata J."/>
            <person name="Shigenobu S."/>
        </authorList>
    </citation>
    <scope>NUCLEOTIDE SEQUENCE [LARGE SCALE GENOMIC DNA]</scope>
</reference>
<comment type="caution">
    <text evidence="2">The sequence shown here is derived from an EMBL/GenBank/DDBJ whole genome shotgun (WGS) entry which is preliminary data.</text>
</comment>
<feature type="region of interest" description="Disordered" evidence="1">
    <location>
        <begin position="23"/>
        <end position="43"/>
    </location>
</feature>
<feature type="region of interest" description="Disordered" evidence="1">
    <location>
        <begin position="55"/>
        <end position="94"/>
    </location>
</feature>
<name>A0AAV3ZH18_9GAST</name>
<gene>
    <name evidence="2" type="ORF">PoB_001969400</name>
</gene>
<proteinExistence type="predicted"/>
<protein>
    <submittedName>
        <fullName evidence="2">Uncharacterized protein</fullName>
    </submittedName>
</protein>
<accession>A0AAV3ZH18</accession>
<dbReference type="Proteomes" id="UP000735302">
    <property type="component" value="Unassembled WGS sequence"/>
</dbReference>
<feature type="compositionally biased region" description="Low complexity" evidence="1">
    <location>
        <begin position="24"/>
        <end position="35"/>
    </location>
</feature>
<dbReference type="AlphaFoldDB" id="A0AAV3ZH18"/>
<evidence type="ECO:0000313" key="3">
    <source>
        <dbReference type="Proteomes" id="UP000735302"/>
    </source>
</evidence>
<keyword evidence="3" id="KW-1185">Reference proteome</keyword>
<evidence type="ECO:0000313" key="2">
    <source>
        <dbReference type="EMBL" id="GFN93188.1"/>
    </source>
</evidence>
<sequence length="240" mass="26333">MVFAINTLYKTDCSVEIASSPQQGDLRLLGPSSDLGPGGGARTRVKRVPADLEAGAQTTEPQAPPNFNRASPHRSDLRLSGSSRTGGGAQSRDRWVPTDLRADSLATLPKTPLIQGQEALFVMCEKCDNLLNLFFQKRTATGAVAYTETHVTRVFSRKLRWAHQSNHRHCMLILTRPHPRYKIAKRGTTVAKLEKLQPVNPFANAPGWQDVDGSGRLRWSTLTLKLDVLAVGANCPPTTR</sequence>
<evidence type="ECO:0000256" key="1">
    <source>
        <dbReference type="SAM" id="MobiDB-lite"/>
    </source>
</evidence>